<sequence>MSFDQYYFANSDLGNGYSAVKIGDSRSTSTNASNYRGNITKSTLHGNSHMTSPGKMLENSVFGSLVERGMAKQVGNSETYIVKNSTANSISRIVQPSGGVVTHGKLQQMMNSRINYSDNRRVHGNTKADPF</sequence>
<evidence type="ECO:0000256" key="1">
    <source>
        <dbReference type="SAM" id="MobiDB-lite"/>
    </source>
</evidence>
<protein>
    <submittedName>
        <fullName evidence="2">Uncharacterized protein</fullName>
    </submittedName>
</protein>
<feature type="compositionally biased region" description="Polar residues" evidence="1">
    <location>
        <begin position="25"/>
        <end position="51"/>
    </location>
</feature>
<name>A0A7S4IRX7_9EUKA</name>
<proteinExistence type="predicted"/>
<feature type="region of interest" description="Disordered" evidence="1">
    <location>
        <begin position="25"/>
        <end position="52"/>
    </location>
</feature>
<dbReference type="AlphaFoldDB" id="A0A7S4IRX7"/>
<accession>A0A7S4IRX7</accession>
<dbReference type="EMBL" id="HBKP01023375">
    <property type="protein sequence ID" value="CAE2237977.1"/>
    <property type="molecule type" value="Transcribed_RNA"/>
</dbReference>
<gene>
    <name evidence="2" type="ORF">VSP0166_LOCUS16299</name>
</gene>
<evidence type="ECO:0000313" key="2">
    <source>
        <dbReference type="EMBL" id="CAE2237977.1"/>
    </source>
</evidence>
<organism evidence="2">
    <name type="scientific">Vannella robusta</name>
    <dbReference type="NCBI Taxonomy" id="1487602"/>
    <lineage>
        <taxon>Eukaryota</taxon>
        <taxon>Amoebozoa</taxon>
        <taxon>Discosea</taxon>
        <taxon>Flabellinia</taxon>
        <taxon>Vannellidae</taxon>
        <taxon>Vannella</taxon>
    </lineage>
</organism>
<reference evidence="2" key="1">
    <citation type="submission" date="2021-01" db="EMBL/GenBank/DDBJ databases">
        <authorList>
            <person name="Corre E."/>
            <person name="Pelletier E."/>
            <person name="Niang G."/>
            <person name="Scheremetjew M."/>
            <person name="Finn R."/>
            <person name="Kale V."/>
            <person name="Holt S."/>
            <person name="Cochrane G."/>
            <person name="Meng A."/>
            <person name="Brown T."/>
            <person name="Cohen L."/>
        </authorList>
    </citation>
    <scope>NUCLEOTIDE SEQUENCE</scope>
    <source>
        <strain evidence="2">DIVA3 518/3/11/1/6</strain>
    </source>
</reference>